<dbReference type="SUPFAM" id="SSF47336">
    <property type="entry name" value="ACP-like"/>
    <property type="match status" value="1"/>
</dbReference>
<dbReference type="Gene3D" id="3.30.559.10">
    <property type="entry name" value="Chloramphenicol acetyltransferase-like domain"/>
    <property type="match status" value="1"/>
</dbReference>
<evidence type="ECO:0000313" key="5">
    <source>
        <dbReference type="EMBL" id="GAA2598847.1"/>
    </source>
</evidence>
<dbReference type="Pfam" id="PF00668">
    <property type="entry name" value="Condensation"/>
    <property type="match status" value="1"/>
</dbReference>
<dbReference type="Proteomes" id="UP001501509">
    <property type="component" value="Unassembled WGS sequence"/>
</dbReference>
<dbReference type="InterPro" id="IPR025110">
    <property type="entry name" value="AMP-bd_C"/>
</dbReference>
<dbReference type="RefSeq" id="WP_344542173.1">
    <property type="nucleotide sequence ID" value="NZ_BAAATD010000004.1"/>
</dbReference>
<reference evidence="5 6" key="1">
    <citation type="journal article" date="2019" name="Int. J. Syst. Evol. Microbiol.">
        <title>The Global Catalogue of Microorganisms (GCM) 10K type strain sequencing project: providing services to taxonomists for standard genome sequencing and annotation.</title>
        <authorList>
            <consortium name="The Broad Institute Genomics Platform"/>
            <consortium name="The Broad Institute Genome Sequencing Center for Infectious Disease"/>
            <person name="Wu L."/>
            <person name="Ma J."/>
        </authorList>
    </citation>
    <scope>NUCLEOTIDE SEQUENCE [LARGE SCALE GENOMIC DNA]</scope>
    <source>
        <strain evidence="5 6">JCM 6833</strain>
    </source>
</reference>
<dbReference type="InterPro" id="IPR020845">
    <property type="entry name" value="AMP-binding_CS"/>
</dbReference>
<name>A0ABN3PSA3_9ACTN</name>
<dbReference type="InterPro" id="IPR042099">
    <property type="entry name" value="ANL_N_sf"/>
</dbReference>
<dbReference type="PANTHER" id="PTHR45527:SF1">
    <property type="entry name" value="FATTY ACID SYNTHASE"/>
    <property type="match status" value="1"/>
</dbReference>
<dbReference type="Pfam" id="PF13193">
    <property type="entry name" value="AMP-binding_C"/>
    <property type="match status" value="1"/>
</dbReference>
<dbReference type="InterPro" id="IPR036736">
    <property type="entry name" value="ACP-like_sf"/>
</dbReference>
<dbReference type="PANTHER" id="PTHR45527">
    <property type="entry name" value="NONRIBOSOMAL PEPTIDE SYNTHETASE"/>
    <property type="match status" value="1"/>
</dbReference>
<dbReference type="InterPro" id="IPR000873">
    <property type="entry name" value="AMP-dep_synth/lig_dom"/>
</dbReference>
<dbReference type="NCBIfam" id="TIGR01733">
    <property type="entry name" value="AA-adenyl-dom"/>
    <property type="match status" value="1"/>
</dbReference>
<evidence type="ECO:0000259" key="4">
    <source>
        <dbReference type="PROSITE" id="PS50075"/>
    </source>
</evidence>
<protein>
    <recommendedName>
        <fullName evidence="4">Carrier domain-containing protein</fullName>
    </recommendedName>
</protein>
<keyword evidence="2" id="KW-0596">Phosphopantetheine</keyword>
<keyword evidence="3" id="KW-0597">Phosphoprotein</keyword>
<comment type="cofactor">
    <cofactor evidence="1">
        <name>pantetheine 4'-phosphate</name>
        <dbReference type="ChEBI" id="CHEBI:47942"/>
    </cofactor>
</comment>
<dbReference type="Gene3D" id="3.30.300.30">
    <property type="match status" value="1"/>
</dbReference>
<dbReference type="CDD" id="cd19531">
    <property type="entry name" value="LCL_NRPS-like"/>
    <property type="match status" value="1"/>
</dbReference>
<sequence>MTGADVFPVSSGQQRMWFLGEFEPELGVHNVGMHLPMPRDVDHDRLVRALATLTGRHEVLRTCFAFREGEVVQVIGPAVEVTLVQTDLADLPPERREAEFDRIAREDAVRPFALDRAPVWRARLVRMGEDDRRLIVVFDHTIFDGGSSDNFLGELWECFRAFREGREPNLPELAIQYADYAVWQRERLTGEFLEDRLRYWREQLAGVPCDLGLPTDRPRPPVRSYRGAVHDFTLPAELTERIEALSRRLGVTPFTTMLTAYKAVLSRWAGHADIAVGCPVGTRALPELEPLIGMFVNTVIVRTGLEGDPSFRDAVRRVRGTMLDAFEHADLPFERLVDVLQPARDLARPPLYNVAFNLLPTSNEGQIHNGTSKVDLSLDLCRRAGGLFGRLEYATDLFDAETARRIASAYETALAAVADDPDLPLSCVPLLREAERRQILVGWNRTEAAVPDATLPDLFEAQVVRTPDAPAVVMPGVRLSYRELNARANRLAHELAGLGAGPETMVGVRAERSPELVVAVLAVLKAGAVYVPLDPEDPRRPAEVPELTLTRQRVAEARPEATNDPPRRIGPGNAAYVIHTSGSTGRPKGCVNTHEGIVNRLDWMQRAYPIGAGDVVLHKTPIGFDVSVWELCWPLLNGAALALARPGGHRDPASIRDAIIEHGVTVAHFVPSMLEAFLAEEHIEKCASLRRVLCSGEELSRAAADRFFERLPGTELHNLYGPAEAAIDVSAWHCRPGEAGPVPIGTPVANTRLHVLDRRLEPVPVGVTGDLYIGGPQLARGYAGLPGRTAQCFVADPHGPPGSRLYRTGDLARYRPDGSLEFRGRADRQVKVHGWRIEPGEIEAALAEHPDVRRAVVVLRADAPGGRGLVAYVRYTGDRGEAVTELRGLLARRLPRAMMPQAFVLVDDFPSLPSGKVDVPALPGPSGDDAAVSATPYVEPRTPLEAELAAIWSELLGRERVGAEHGFFELGGHSLLAVQLMNRIRAEFGVDIPVRRCFELSTVGDYALAVLEGQLAGHDAEALLAAVEESAHE</sequence>
<gene>
    <name evidence="5" type="ORF">GCM10010411_35510</name>
</gene>
<dbReference type="InterPro" id="IPR001242">
    <property type="entry name" value="Condensation_dom"/>
</dbReference>
<evidence type="ECO:0000256" key="1">
    <source>
        <dbReference type="ARBA" id="ARBA00001957"/>
    </source>
</evidence>
<evidence type="ECO:0000256" key="3">
    <source>
        <dbReference type="ARBA" id="ARBA00022553"/>
    </source>
</evidence>
<dbReference type="Pfam" id="PF00550">
    <property type="entry name" value="PP-binding"/>
    <property type="match status" value="1"/>
</dbReference>
<organism evidence="5 6">
    <name type="scientific">Actinomadura fulvescens</name>
    <dbReference type="NCBI Taxonomy" id="46160"/>
    <lineage>
        <taxon>Bacteria</taxon>
        <taxon>Bacillati</taxon>
        <taxon>Actinomycetota</taxon>
        <taxon>Actinomycetes</taxon>
        <taxon>Streptosporangiales</taxon>
        <taxon>Thermomonosporaceae</taxon>
        <taxon>Actinomadura</taxon>
    </lineage>
</organism>
<dbReference type="CDD" id="cd17646">
    <property type="entry name" value="A_NRPS_AB3403-like"/>
    <property type="match status" value="1"/>
</dbReference>
<proteinExistence type="predicted"/>
<dbReference type="PROSITE" id="PS00455">
    <property type="entry name" value="AMP_BINDING"/>
    <property type="match status" value="1"/>
</dbReference>
<dbReference type="SUPFAM" id="SSF56801">
    <property type="entry name" value="Acetyl-CoA synthetase-like"/>
    <property type="match status" value="1"/>
</dbReference>
<comment type="caution">
    <text evidence="5">The sequence shown here is derived from an EMBL/GenBank/DDBJ whole genome shotgun (WGS) entry which is preliminary data.</text>
</comment>
<dbReference type="SMART" id="SM00823">
    <property type="entry name" value="PKS_PP"/>
    <property type="match status" value="1"/>
</dbReference>
<dbReference type="InterPro" id="IPR010071">
    <property type="entry name" value="AA_adenyl_dom"/>
</dbReference>
<dbReference type="Gene3D" id="3.30.559.30">
    <property type="entry name" value="Nonribosomal peptide synthetase, condensation domain"/>
    <property type="match status" value="1"/>
</dbReference>
<dbReference type="InterPro" id="IPR009081">
    <property type="entry name" value="PP-bd_ACP"/>
</dbReference>
<dbReference type="PROSITE" id="PS50075">
    <property type="entry name" value="CARRIER"/>
    <property type="match status" value="1"/>
</dbReference>
<dbReference type="InterPro" id="IPR020806">
    <property type="entry name" value="PKS_PP-bd"/>
</dbReference>
<dbReference type="InterPro" id="IPR045851">
    <property type="entry name" value="AMP-bd_C_sf"/>
</dbReference>
<feature type="domain" description="Carrier" evidence="4">
    <location>
        <begin position="939"/>
        <end position="1014"/>
    </location>
</feature>
<evidence type="ECO:0000313" key="6">
    <source>
        <dbReference type="Proteomes" id="UP001501509"/>
    </source>
</evidence>
<dbReference type="EMBL" id="BAAATD010000004">
    <property type="protein sequence ID" value="GAA2598847.1"/>
    <property type="molecule type" value="Genomic_DNA"/>
</dbReference>
<evidence type="ECO:0000256" key="2">
    <source>
        <dbReference type="ARBA" id="ARBA00022450"/>
    </source>
</evidence>
<dbReference type="SUPFAM" id="SSF52777">
    <property type="entry name" value="CoA-dependent acyltransferases"/>
    <property type="match status" value="2"/>
</dbReference>
<dbReference type="Gene3D" id="1.10.1200.10">
    <property type="entry name" value="ACP-like"/>
    <property type="match status" value="1"/>
</dbReference>
<accession>A0ABN3PSA3</accession>
<dbReference type="Gene3D" id="3.40.50.12780">
    <property type="entry name" value="N-terminal domain of ligase-like"/>
    <property type="match status" value="1"/>
</dbReference>
<dbReference type="Pfam" id="PF00501">
    <property type="entry name" value="AMP-binding"/>
    <property type="match status" value="2"/>
</dbReference>
<keyword evidence="6" id="KW-1185">Reference proteome</keyword>
<dbReference type="InterPro" id="IPR023213">
    <property type="entry name" value="CAT-like_dom_sf"/>
</dbReference>